<evidence type="ECO:0000313" key="1">
    <source>
        <dbReference type="EMBL" id="CCO16453.1"/>
    </source>
</evidence>
<dbReference type="EMBL" id="FO082274">
    <property type="protein sequence ID" value="CCO16453.1"/>
    <property type="molecule type" value="Genomic_DNA"/>
</dbReference>
<accession>K8F4M6</accession>
<dbReference type="AlphaFoldDB" id="K8F4M6"/>
<protein>
    <submittedName>
        <fullName evidence="1">Uncharacterized protein</fullName>
    </submittedName>
</protein>
<evidence type="ECO:0000313" key="2">
    <source>
        <dbReference type="Proteomes" id="UP000198341"/>
    </source>
</evidence>
<dbReference type="RefSeq" id="XP_007512895.1">
    <property type="nucleotide sequence ID" value="XM_007512833.1"/>
</dbReference>
<keyword evidence="2" id="KW-1185">Reference proteome</keyword>
<reference evidence="1 2" key="1">
    <citation type="submission" date="2011-10" db="EMBL/GenBank/DDBJ databases">
        <authorList>
            <person name="Genoscope - CEA"/>
        </authorList>
    </citation>
    <scope>NUCLEOTIDE SEQUENCE [LARGE SCALE GENOMIC DNA]</scope>
    <source>
        <strain evidence="1 2">RCC 1105</strain>
    </source>
</reference>
<name>K8F4M6_9CHLO</name>
<dbReference type="GeneID" id="19015567"/>
<dbReference type="KEGG" id="bpg:Bathy05g00630"/>
<organism evidence="1 2">
    <name type="scientific">Bathycoccus prasinos</name>
    <dbReference type="NCBI Taxonomy" id="41875"/>
    <lineage>
        <taxon>Eukaryota</taxon>
        <taxon>Viridiplantae</taxon>
        <taxon>Chlorophyta</taxon>
        <taxon>Mamiellophyceae</taxon>
        <taxon>Mamiellales</taxon>
        <taxon>Bathycoccaceae</taxon>
        <taxon>Bathycoccus</taxon>
    </lineage>
</organism>
<sequence>MSAFAQQQSIAFRANVVAKSVSSKKQSKKIQRCSLRVEAAKKSVGDLSKSDLEGTLNNAHAVAFFVFSSLFLYFCTEKCDGRLVLRLFFSVSVRITRVFFYLNARTFARINHHRLFYGGEVISEMTR</sequence>
<dbReference type="Proteomes" id="UP000198341">
    <property type="component" value="Chromosome 5"/>
</dbReference>
<proteinExistence type="predicted"/>
<gene>
    <name evidence="1" type="ORF">Bathy05g00630</name>
</gene>